<dbReference type="InterPro" id="IPR005094">
    <property type="entry name" value="Endonuclease_MobA/VirD2"/>
</dbReference>
<proteinExistence type="predicted"/>
<dbReference type="Proteomes" id="UP000306585">
    <property type="component" value="Unassembled WGS sequence"/>
</dbReference>
<dbReference type="Pfam" id="PF03432">
    <property type="entry name" value="Relaxase"/>
    <property type="match status" value="1"/>
</dbReference>
<dbReference type="RefSeq" id="WP_138239814.1">
    <property type="nucleotide sequence ID" value="NZ_VBRY01000010.1"/>
</dbReference>
<feature type="domain" description="MobA/VirD2-like nuclease" evidence="1">
    <location>
        <begin position="87"/>
        <end position="188"/>
    </location>
</feature>
<evidence type="ECO:0000313" key="2">
    <source>
        <dbReference type="EMBL" id="TLS66283.1"/>
    </source>
</evidence>
<dbReference type="AlphaFoldDB" id="A0A5R9GPF1"/>
<name>A0A5R9GPF1_9PROT</name>
<evidence type="ECO:0000259" key="1">
    <source>
        <dbReference type="Pfam" id="PF03432"/>
    </source>
</evidence>
<comment type="caution">
    <text evidence="2">The sequence shown here is derived from an EMBL/GenBank/DDBJ whole genome shotgun (WGS) entry which is preliminary data.</text>
</comment>
<keyword evidence="3" id="KW-1185">Reference proteome</keyword>
<accession>A0A5R9GPF1</accession>
<sequence length="546" mass="61803">MQKLLLHAVLIWIASVRWLRISKVLVQQMLVKWIPKKEAGGNLNGAVSYILGEKNSAGKQRDDLPKPCPKCSNVSPEELQTIEESMTQKNTYSHAVISFSPSDMETLSKEDREAIVNDFVNECAGGLERDGQRLPHMSVWHNDGQHCHVLINHLDIDTGNHTSPYVVQRGDKHRFNDWKSAINFEYGLQPPVNDISCRVISTAKDLTHANQFVNHINKKIGDGIDAGAINNKADIHDLIRSTAEKHSKLSIAKETANSFTINVDGAKAFVLRTPQCNKDGSFMLNTKAEHNPDKAQYFRQKNEARYARMKQSKTKDSTELGKLVRSLEQEDLIEARMRKTRFEKPKAKTEKSSKPKVSDRYELARDVEQIRKKIYFASKRKDKLYQDDLDLLDNEKRRHAVDLMFKYKATLAAELERREKESGKPFEPLKDCTDWELKQELHKTEESLEAVEPAVENVLKVGRAMIQPKPVASKDQVATALGIGKQHAKSHQAGAKKALQITLQAMAEAMAAYEKGKAAEDASIQQMTARLRREAPVPKKKKGRKK</sequence>
<reference evidence="2 3" key="1">
    <citation type="journal article" date="2019" name="Appl. Environ. Microbiol.">
        <title>Environmental Evidence and Genomic Insight of Iron-oxidizing Bacteria Preference Towards More Corrosion Resistant Stainless Steel at Higher Salinities.</title>
        <authorList>
            <person name="Garrison C.E."/>
            <person name="Price K.A."/>
            <person name="Field E.K."/>
        </authorList>
    </citation>
    <scope>NUCLEOTIDE SEQUENCE [LARGE SCALE GENOMIC DNA]</scope>
    <source>
        <strain evidence="2 3">P3</strain>
    </source>
</reference>
<dbReference type="EMBL" id="VBRY01000010">
    <property type="protein sequence ID" value="TLS66283.1"/>
    <property type="molecule type" value="Genomic_DNA"/>
</dbReference>
<gene>
    <name evidence="2" type="ORF">FEF65_10740</name>
</gene>
<protein>
    <recommendedName>
        <fullName evidence="1">MobA/VirD2-like nuclease domain-containing protein</fullName>
    </recommendedName>
</protein>
<organism evidence="2 3">
    <name type="scientific">Mariprofundus erugo</name>
    <dbReference type="NCBI Taxonomy" id="2528639"/>
    <lineage>
        <taxon>Bacteria</taxon>
        <taxon>Pseudomonadati</taxon>
        <taxon>Pseudomonadota</taxon>
        <taxon>Candidatius Mariprofundia</taxon>
        <taxon>Mariprofundales</taxon>
        <taxon>Mariprofundaceae</taxon>
        <taxon>Mariprofundus</taxon>
    </lineage>
</organism>
<evidence type="ECO:0000313" key="3">
    <source>
        <dbReference type="Proteomes" id="UP000306585"/>
    </source>
</evidence>